<comment type="caution">
    <text evidence="1">The sequence shown here is derived from an EMBL/GenBank/DDBJ whole genome shotgun (WGS) entry which is preliminary data.</text>
</comment>
<keyword evidence="2" id="KW-1185">Reference proteome</keyword>
<dbReference type="OrthoDB" id="2662502at2759"/>
<dbReference type="Pfam" id="PF20414">
    <property type="entry name" value="DUF6698"/>
    <property type="match status" value="1"/>
</dbReference>
<organism evidence="1 2">
    <name type="scientific">Suillus placidus</name>
    <dbReference type="NCBI Taxonomy" id="48579"/>
    <lineage>
        <taxon>Eukaryota</taxon>
        <taxon>Fungi</taxon>
        <taxon>Dikarya</taxon>
        <taxon>Basidiomycota</taxon>
        <taxon>Agaricomycotina</taxon>
        <taxon>Agaricomycetes</taxon>
        <taxon>Agaricomycetidae</taxon>
        <taxon>Boletales</taxon>
        <taxon>Suillineae</taxon>
        <taxon>Suillaceae</taxon>
        <taxon>Suillus</taxon>
    </lineage>
</organism>
<feature type="non-terminal residue" evidence="1">
    <location>
        <position position="133"/>
    </location>
</feature>
<sequence>DLEEGLFKGKVLLQAYKAIFTSPSSAKNVEGDGDGIDVIQNNRHAKRSAFRVKVKKHVAQIIKMRKVTPHSIAIMILPVRFALSSIMSWHSVDGDFDYEQFWRVIVDFFKRAPGRVAQQRVNVLLKWWTRCIV</sequence>
<protein>
    <submittedName>
        <fullName evidence="1">Uncharacterized protein</fullName>
    </submittedName>
</protein>
<accession>A0A9P6ZHM1</accession>
<dbReference type="InterPro" id="IPR046521">
    <property type="entry name" value="DUF6698"/>
</dbReference>
<gene>
    <name evidence="1" type="ORF">EV702DRAFT_981625</name>
</gene>
<dbReference type="EMBL" id="JABBWD010000110">
    <property type="protein sequence ID" value="KAG1765284.1"/>
    <property type="molecule type" value="Genomic_DNA"/>
</dbReference>
<dbReference type="AlphaFoldDB" id="A0A9P6ZHM1"/>
<evidence type="ECO:0000313" key="1">
    <source>
        <dbReference type="EMBL" id="KAG1765284.1"/>
    </source>
</evidence>
<dbReference type="Proteomes" id="UP000714275">
    <property type="component" value="Unassembled WGS sequence"/>
</dbReference>
<reference evidence="1" key="1">
    <citation type="journal article" date="2020" name="New Phytol.">
        <title>Comparative genomics reveals dynamic genome evolution in host specialist ectomycorrhizal fungi.</title>
        <authorList>
            <person name="Lofgren L.A."/>
            <person name="Nguyen N.H."/>
            <person name="Vilgalys R."/>
            <person name="Ruytinx J."/>
            <person name="Liao H.L."/>
            <person name="Branco S."/>
            <person name="Kuo A."/>
            <person name="LaButti K."/>
            <person name="Lipzen A."/>
            <person name="Andreopoulos W."/>
            <person name="Pangilinan J."/>
            <person name="Riley R."/>
            <person name="Hundley H."/>
            <person name="Na H."/>
            <person name="Barry K."/>
            <person name="Grigoriev I.V."/>
            <person name="Stajich J.E."/>
            <person name="Kennedy P.G."/>
        </authorList>
    </citation>
    <scope>NUCLEOTIDE SEQUENCE</scope>
    <source>
        <strain evidence="1">DOB743</strain>
    </source>
</reference>
<evidence type="ECO:0000313" key="2">
    <source>
        <dbReference type="Proteomes" id="UP000714275"/>
    </source>
</evidence>
<proteinExistence type="predicted"/>
<name>A0A9P6ZHM1_9AGAM</name>